<evidence type="ECO:0000313" key="6">
    <source>
        <dbReference type="EMBL" id="SDB80439.1"/>
    </source>
</evidence>
<organism evidence="6 7">
    <name type="scientific">Raineyella antarctica</name>
    <dbReference type="NCBI Taxonomy" id="1577474"/>
    <lineage>
        <taxon>Bacteria</taxon>
        <taxon>Bacillati</taxon>
        <taxon>Actinomycetota</taxon>
        <taxon>Actinomycetes</taxon>
        <taxon>Propionibacteriales</taxon>
        <taxon>Propionibacteriaceae</taxon>
        <taxon>Raineyella</taxon>
    </lineage>
</organism>
<dbReference type="Pfam" id="PF20220">
    <property type="entry name" value="ABC_toxin_N"/>
    <property type="match status" value="1"/>
</dbReference>
<evidence type="ECO:0000259" key="2">
    <source>
        <dbReference type="Pfam" id="PF01471"/>
    </source>
</evidence>
<protein>
    <submittedName>
        <fullName evidence="6">Virulence plasmid A protein</fullName>
    </submittedName>
</protein>
<evidence type="ECO:0000259" key="5">
    <source>
        <dbReference type="Pfam" id="PF20220"/>
    </source>
</evidence>
<feature type="domain" description="Tc toxin complex TcA C-terminal TcB-binding" evidence="3">
    <location>
        <begin position="2767"/>
        <end position="3052"/>
    </location>
</feature>
<evidence type="ECO:0000313" key="7">
    <source>
        <dbReference type="Proteomes" id="UP000199086"/>
    </source>
</evidence>
<dbReference type="Proteomes" id="UP000199086">
    <property type="component" value="Unassembled WGS sequence"/>
</dbReference>
<evidence type="ECO:0000256" key="1">
    <source>
        <dbReference type="SAM" id="MobiDB-lite"/>
    </source>
</evidence>
<dbReference type="SUPFAM" id="SSF47090">
    <property type="entry name" value="PGBD-like"/>
    <property type="match status" value="3"/>
</dbReference>
<keyword evidence="7" id="KW-1185">Reference proteome</keyword>
<evidence type="ECO:0000259" key="3">
    <source>
        <dbReference type="Pfam" id="PF18276"/>
    </source>
</evidence>
<feature type="compositionally biased region" description="Polar residues" evidence="1">
    <location>
        <begin position="1942"/>
        <end position="1960"/>
    </location>
</feature>
<reference evidence="6 7" key="1">
    <citation type="submission" date="2016-06" db="EMBL/GenBank/DDBJ databases">
        <authorList>
            <person name="Olsen C.W."/>
            <person name="Carey S."/>
            <person name="Hinshaw L."/>
            <person name="Karasin A.I."/>
        </authorList>
    </citation>
    <scope>NUCLEOTIDE SEQUENCE [LARGE SCALE GENOMIC DNA]</scope>
    <source>
        <strain evidence="6 7">LZ-22</strain>
    </source>
</reference>
<feature type="compositionally biased region" description="Low complexity" evidence="1">
    <location>
        <begin position="39"/>
        <end position="77"/>
    </location>
</feature>
<dbReference type="InterPro" id="IPR036365">
    <property type="entry name" value="PGBD-like_sf"/>
</dbReference>
<feature type="domain" description="Neuraminidase-like" evidence="4">
    <location>
        <begin position="1854"/>
        <end position="1985"/>
    </location>
</feature>
<dbReference type="InterPro" id="IPR036366">
    <property type="entry name" value="PGBDSf"/>
</dbReference>
<dbReference type="InterPro" id="IPR002477">
    <property type="entry name" value="Peptidoglycan-bd-like"/>
</dbReference>
<dbReference type="InterPro" id="IPR041079">
    <property type="entry name" value="Neuraminidase-like"/>
</dbReference>
<dbReference type="InterPro" id="IPR046839">
    <property type="entry name" value="ABC_toxin_N"/>
</dbReference>
<dbReference type="STRING" id="1577474.GA0111570_102229"/>
<feature type="domain" description="Peptidoglycan binding-like" evidence="2">
    <location>
        <begin position="217"/>
        <end position="249"/>
    </location>
</feature>
<name>A0A1G6GEV5_9ACTN</name>
<dbReference type="Pfam" id="PF18413">
    <property type="entry name" value="Neuraminidase"/>
    <property type="match status" value="1"/>
</dbReference>
<feature type="region of interest" description="Disordered" evidence="1">
    <location>
        <begin position="39"/>
        <end position="83"/>
    </location>
</feature>
<dbReference type="Pfam" id="PF18276">
    <property type="entry name" value="TcA_TcB_BD"/>
    <property type="match status" value="1"/>
</dbReference>
<evidence type="ECO:0000259" key="4">
    <source>
        <dbReference type="Pfam" id="PF18413"/>
    </source>
</evidence>
<dbReference type="Gene3D" id="1.10.101.10">
    <property type="entry name" value="PGBD-like superfamily/PGBD"/>
    <property type="match status" value="3"/>
</dbReference>
<dbReference type="OrthoDB" id="3730981at2"/>
<feature type="domain" description="Peptidoglycan binding-like" evidence="2">
    <location>
        <begin position="120"/>
        <end position="174"/>
    </location>
</feature>
<sequence length="3220" mass="346281">MAGTTVNSARSLAGLPAGRRRNAAAAAVAAALAEAAARPVTPAATPATPGTPAATPATPAAPVTPAATPATPATPAASPLSSFQRRAGLPATGRADDATVARLLAETVNHHVATNPARTAKVQAMLAAAGFAPDQAETTSRKLGDSTVAAVTRFQQAKGLTADGLVGDRTLAALGEAALTARLASGRQTHLLQRRILRAAAIRGLKVAIDPAESKSRKAGPTTKAAVEALQTSLGLPATGTVDTATFERINSVAASRRAPAAKVGAPDPADLGVVPRPLRLNMVNKDVPALQKALAFLGHPPVEAELKAARFGPTTRKAVIAFQAAHGLPQTGAADGATLRTLNGLVRSATPGPEHAQRIRGTVRDASWAGRPGVTVELATDPPTGQGVVLAHRTTLGNGFYDLPYAVPTDPADGRPVSPLLLKVRFVDPAGAEIGTKRLADPTPIAWVNFTEGPYPYRGASLYETQLAAVRAAGVPDVTTLQETADRPDVTRVARAAGLAQDDVMRLVLAARAAQRLGAGIDAETCFAFLAQSLPSNLPDDLLAQTHEWTLVEQLTDLVAAGIAATESDLARTALATALAQNLVPVSLAARLDAVLAALATARRTFALDRPLLVGNGTLRATLQRSDVPAGAYDAVADAFVAAGGMGPKFWALLHEDPGTYGGPNAVASLERGTEVGLVAKNFDPMVQELSQRVAGTGTRALAKLAPADWDQVVAAVGAVPANTDGDTEQARRATYARTMAAQAQRLFPTVAVTAAVKRSGAGGLTRIDEIEQIVDDHPDLELRVSNIDAYAARNDLALEPETRTELKVLQRVHRLAPTADAATALLANGLHSSVQIMARGRDAFIATMKDAGVAESLAGSIHGFAEFQYAQVLQRLGEMRSEVQSTLPAALAPQALTAEARAELLADLPDLELLFGPLDACDCPQCASVYGPAAYLADVFRFLDGHAAATGGGSVLDVLVARRPDLTKVKLDCPNTETTLPFIDLSNEVLESVFPGSAGRVDLQTTLPADELRAAPEHQDDTVYDLLRTSDIPISSAYDLWADQVRVLLQHLGVPRWKLMRALGTAAPVEVAAEYFGISVHEAGLVTTAAATAGEQDAFWGFDSSRASIPVLEVMERTKLGYLPLQLLLQGSWITPDGDPRVHLTRPATSADLRLQTLDAVGPEVLDRVHRLLRLARHTPWDTWELDLLLRADRIGAGALDGDTLVALYGAGRLADRLGLGAEQLATWFGTLPTTGRPDPADPTALPSAAPSRYAVTFRSRALSGTPDPAFDPQPDGSDLADHRPALLAALATNDTALTALLARTGSTNDLPTLSRLVAWAELARALRIDLAELLLATDLLAPVLADPFASPADLLEFLDLLDVLRGSGATLAEQDFLLNARPDSPLAAADGAIVTALSALREGLRADPGTDSAGAVISALAGATGLLATQVRQLLDLSDATGKLLDAFTAPDLLDRDADGAFVHPDITPAGFPRLFEAYRRVLKMGRVVALFGWSDDDLAWVLAHPGAVGLRPVDLPVATPPAAPLVADWLRLLGWAAVRRDLLALSRALAAAPGAAPTVPTSTPDDLVGAALGGAAIDAVRAHATALTGIDADTLKTLDGDDPAAYADPVLGRRLVEAAGQVRRLGVPAATAAVWAVRERAAGPTEREVATAVTAAAKAKYERSAWLAVLAPLQDDWREHKRDALVAFLLEHAARTEPQTVTIDGKTVPNPRRWTDPDDLLRYFLVDVETSACALTSRIKQAIGSTQMFVQRAFLNLEKPRVVVTTDEKADLSAPDSWRQWKWMKNYRVWEANRKIFLYPENWIAPELRDDKTPFFKELEQEVLSGDITAERCETAMRGYLDKLNEVANLEVIGVHHEIDDDHPWDDLGPSVNVLHVVGRTRVEPYRHFYRSYDINAALWSPWEAIEVDITGDQVLPVVYNRMLHLFWLQIESKPQKTQRQPAAAANSSTQQSPEAPSQLELKLAWTVHRGGGWTTRQTAPNVLVHPWPRPRGSYSLKPRYHGAENQLWIDVYIAMSPEFNGRAFWDPKSGGRRALTSRPFDATARPWHSSSFVFDGRVVDLRLKPLDGQYQLLDDSVVNDSFEYVRRLSDPTGRTVHPMKTTRQVSARVVQPTGMRLEAGRMVNNTWTANEGSLTVLSNGASVTLLTGAHPPFAAAHSLHRIQPDTATDRSPFVYTDPSRSYVVTSQWVNVTIDSTTTVQRLQYTFHPFSHPYAALFVRELDRSGVDGVLNRTMQRFPNAYPPGNAFSFTTYAPVAGVAAADPAAATDTLDFSRSGAMSVYNWEVFFHVPFLIASKLAGNQRFEEALDWFHRIFDPSNTEALDAPQRYWITKPFFDATDADYTKQRIESILADATDPEVSKQIAEWRNHPFMPDVIARFRPVAYQKAVVMRYIDALVDWGDQLFRRETIEAINEATLLYVLAGELLGRRPEHVPMIPREGRSYEELTAAAALDPFGDQQVEVQLENLAERPTLVVASDTQALPVVNLSYFAIPANDDLLGYWDRVADRLFKIRHCMDISGRVRQLPLFEPPIDPALLVRATAAGVDLDSVLNDTPASGSPYRYATLFSAAMSAAADVRSLGERMLQALQRRDDDALERLRAGNEVAAVTLVQRVREGQVLEAQRGREAVEQGLEAAQARLDYYSSRPYMNDWETAATIVHAAAVVSQIVSTVLNTVAGGASLVPSFEAGASGFGGSPVVTVKYGGQNVSNSVGAFARLFEGLGGILHSTGSLLETQGGYQRRFEEHQFQADLARKEIAQVGKQVVTAQVREAVAQYELDAHLRTVENAKGVEEFLRSKYTGAQLYEWMVAQLSSVYFQAYQLAYDLARRAERAYRFEVGDTTSAPIITFGYWDSLKKGLLAGDRLVNDLRRLETTALERNRRRLQATTHVSLASLMPDKLLELKATGTTSIEVAEWILARENPGWTNQRIVSVAVTAPCVAGPYTGVHAGLALTSAVVRLNDDTGGGFGDAFGGADARFAAAMPVVNAIRTSQGVNDRGRVSGARADDRYEAFEGAGAISRWTITLDPRDNAFDVSTLSDVVLTLEYEGDQGSAALVDLARDAVDKALPQHGAVLLWLDAGHATEWARFLHPAAGEQRLTIDLGAEQLQYLYRQLALRKRLVVTRADLVLESDDEDAFDVRLAPPGGATVEVPAAPGGDFGDLPQATAGWAAGSQDLLGTWTIQLKRQADAGWDVLAPEVVRRAWLLLRFEATGA</sequence>
<dbReference type="RefSeq" id="WP_139283131.1">
    <property type="nucleotide sequence ID" value="NZ_FMYF01000002.1"/>
</dbReference>
<feature type="domain" description="ABC toxin N-terminal" evidence="5">
    <location>
        <begin position="1679"/>
        <end position="1824"/>
    </location>
</feature>
<dbReference type="InterPro" id="IPR040840">
    <property type="entry name" value="TcA_TcB_BD"/>
</dbReference>
<gene>
    <name evidence="6" type="ORF">GA0111570_102229</name>
</gene>
<accession>A0A1G6GEV5</accession>
<feature type="region of interest" description="Disordered" evidence="1">
    <location>
        <begin position="1942"/>
        <end position="1961"/>
    </location>
</feature>
<dbReference type="EMBL" id="FMYF01000002">
    <property type="protein sequence ID" value="SDB80439.1"/>
    <property type="molecule type" value="Genomic_DNA"/>
</dbReference>
<dbReference type="Pfam" id="PF01471">
    <property type="entry name" value="PG_binding_1"/>
    <property type="match status" value="3"/>
</dbReference>
<feature type="domain" description="Peptidoglycan binding-like" evidence="2">
    <location>
        <begin position="286"/>
        <end position="343"/>
    </location>
</feature>
<proteinExistence type="predicted"/>